<keyword evidence="4" id="KW-1003">Cell membrane</keyword>
<dbReference type="InterPro" id="IPR003593">
    <property type="entry name" value="AAA+_ATPase"/>
</dbReference>
<evidence type="ECO:0000256" key="2">
    <source>
        <dbReference type="ARBA" id="ARBA00005417"/>
    </source>
</evidence>
<feature type="domain" description="ABC transporter" evidence="8">
    <location>
        <begin position="4"/>
        <end position="256"/>
    </location>
</feature>
<dbReference type="PANTHER" id="PTHR43297">
    <property type="entry name" value="OLIGOPEPTIDE TRANSPORT ATP-BINDING PROTEIN APPD"/>
    <property type="match status" value="1"/>
</dbReference>
<dbReference type="PANTHER" id="PTHR43297:SF2">
    <property type="entry name" value="DIPEPTIDE TRANSPORT ATP-BINDING PROTEIN DPPD"/>
    <property type="match status" value="1"/>
</dbReference>
<dbReference type="SMART" id="SM00382">
    <property type="entry name" value="AAA"/>
    <property type="match status" value="1"/>
</dbReference>
<keyword evidence="3" id="KW-0813">Transport</keyword>
<dbReference type="Proteomes" id="UP000317078">
    <property type="component" value="Unassembled WGS sequence"/>
</dbReference>
<dbReference type="PROSITE" id="PS00211">
    <property type="entry name" value="ABC_TRANSPORTER_1"/>
    <property type="match status" value="1"/>
</dbReference>
<dbReference type="GO" id="GO:0016887">
    <property type="term" value="F:ATP hydrolysis activity"/>
    <property type="evidence" value="ECO:0007669"/>
    <property type="project" value="InterPro"/>
</dbReference>
<dbReference type="PROSITE" id="PS50893">
    <property type="entry name" value="ABC_TRANSPORTER_2"/>
    <property type="match status" value="1"/>
</dbReference>
<evidence type="ECO:0000259" key="8">
    <source>
        <dbReference type="PROSITE" id="PS50893"/>
    </source>
</evidence>
<accession>A0A502F5R4</accession>
<protein>
    <submittedName>
        <fullName evidence="9">ABC transporter ATP-binding protein</fullName>
    </submittedName>
</protein>
<keyword evidence="5" id="KW-0547">Nucleotide-binding</keyword>
<organism evidence="9 10">
    <name type="scientific">Muricoccus nepalensis</name>
    <dbReference type="NCBI Taxonomy" id="1854500"/>
    <lineage>
        <taxon>Bacteria</taxon>
        <taxon>Pseudomonadati</taxon>
        <taxon>Pseudomonadota</taxon>
        <taxon>Alphaproteobacteria</taxon>
        <taxon>Acetobacterales</taxon>
        <taxon>Roseomonadaceae</taxon>
        <taxon>Muricoccus</taxon>
    </lineage>
</organism>
<comment type="subcellular location">
    <subcellularLocation>
        <location evidence="1">Cell inner membrane</location>
        <topology evidence="1">Peripheral membrane protein</topology>
    </subcellularLocation>
</comment>
<dbReference type="AlphaFoldDB" id="A0A502F5R4"/>
<dbReference type="FunFam" id="3.40.50.300:FF:000016">
    <property type="entry name" value="Oligopeptide ABC transporter ATP-binding component"/>
    <property type="match status" value="1"/>
</dbReference>
<reference evidence="9 10" key="1">
    <citation type="journal article" date="2019" name="Environ. Microbiol.">
        <title>Species interactions and distinct microbial communities in high Arctic permafrost affected cryosols are associated with the CH4 and CO2 gas fluxes.</title>
        <authorList>
            <person name="Altshuler I."/>
            <person name="Hamel J."/>
            <person name="Turney S."/>
            <person name="Magnuson E."/>
            <person name="Levesque R."/>
            <person name="Greer C."/>
            <person name="Whyte L.G."/>
        </authorList>
    </citation>
    <scope>NUCLEOTIDE SEQUENCE [LARGE SCALE GENOMIC DNA]</scope>
    <source>
        <strain evidence="9 10">S9.3B</strain>
    </source>
</reference>
<dbReference type="GO" id="GO:0015833">
    <property type="term" value="P:peptide transport"/>
    <property type="evidence" value="ECO:0007669"/>
    <property type="project" value="InterPro"/>
</dbReference>
<dbReference type="InterPro" id="IPR027417">
    <property type="entry name" value="P-loop_NTPase"/>
</dbReference>
<evidence type="ECO:0000256" key="4">
    <source>
        <dbReference type="ARBA" id="ARBA00022475"/>
    </source>
</evidence>
<dbReference type="Gene3D" id="3.40.50.300">
    <property type="entry name" value="P-loop containing nucleotide triphosphate hydrolases"/>
    <property type="match status" value="1"/>
</dbReference>
<comment type="caution">
    <text evidence="9">The sequence shown here is derived from an EMBL/GenBank/DDBJ whole genome shotgun (WGS) entry which is preliminary data.</text>
</comment>
<gene>
    <name evidence="9" type="ORF">EAH89_27425</name>
</gene>
<evidence type="ECO:0000256" key="7">
    <source>
        <dbReference type="ARBA" id="ARBA00023136"/>
    </source>
</evidence>
<dbReference type="GO" id="GO:0055085">
    <property type="term" value="P:transmembrane transport"/>
    <property type="evidence" value="ECO:0007669"/>
    <property type="project" value="UniProtKB-ARBA"/>
</dbReference>
<dbReference type="NCBIfam" id="TIGR01727">
    <property type="entry name" value="oligo_HPY"/>
    <property type="match status" value="1"/>
</dbReference>
<evidence type="ECO:0000256" key="1">
    <source>
        <dbReference type="ARBA" id="ARBA00004417"/>
    </source>
</evidence>
<keyword evidence="6 9" id="KW-0067">ATP-binding</keyword>
<dbReference type="GO" id="GO:0005886">
    <property type="term" value="C:plasma membrane"/>
    <property type="evidence" value="ECO:0007669"/>
    <property type="project" value="UniProtKB-SubCell"/>
</dbReference>
<dbReference type="OrthoDB" id="9802264at2"/>
<dbReference type="Pfam" id="PF00005">
    <property type="entry name" value="ABC_tran"/>
    <property type="match status" value="1"/>
</dbReference>
<dbReference type="RefSeq" id="WP_140886908.1">
    <property type="nucleotide sequence ID" value="NZ_RCZP01000054.1"/>
</dbReference>
<evidence type="ECO:0000256" key="5">
    <source>
        <dbReference type="ARBA" id="ARBA00022741"/>
    </source>
</evidence>
<dbReference type="EMBL" id="RCZP01000054">
    <property type="protein sequence ID" value="TPG44280.1"/>
    <property type="molecule type" value="Genomic_DNA"/>
</dbReference>
<dbReference type="Pfam" id="PF08352">
    <property type="entry name" value="oligo_HPY"/>
    <property type="match status" value="1"/>
</dbReference>
<evidence type="ECO:0000256" key="6">
    <source>
        <dbReference type="ARBA" id="ARBA00022840"/>
    </source>
</evidence>
<dbReference type="InterPro" id="IPR013563">
    <property type="entry name" value="Oligopep_ABC_C"/>
</dbReference>
<keyword evidence="10" id="KW-1185">Reference proteome</keyword>
<name>A0A502F5R4_9PROT</name>
<dbReference type="InterPro" id="IPR050388">
    <property type="entry name" value="ABC_Ni/Peptide_Import"/>
</dbReference>
<dbReference type="InterPro" id="IPR003439">
    <property type="entry name" value="ABC_transporter-like_ATP-bd"/>
</dbReference>
<evidence type="ECO:0000313" key="9">
    <source>
        <dbReference type="EMBL" id="TPG44280.1"/>
    </source>
</evidence>
<keyword evidence="7" id="KW-0472">Membrane</keyword>
<sequence>MSLLEIRDLRLVFDGFEGRAHVLDGIDLSVATGEAVGIVGETGCGKSVLARSLLRLNPSPPARVTGGAIRFDGADILGMDQAALRRMRGRDIGMVFQDPVTYLNPVFTIGQQMAEVLRAHEPGLSRRALRARSVALLESVRLAEAEALLSRYPHELSGGMRQRVLIAQALAGNPRLLIADEPTTALDVTIQRQVLALIADLVRRLGLTLMLISHDLGVIGAVCRRIVVMYSGAIVEDAPAEALFRAPQHPYTRGLLAAIPDLNRPEHMPTSIPGSIPDLRHPPSGCRFHPRCPLAMPVCAREKPPLIPADAAQHLVACHAVAQSMAPAEFGLSGTPA</sequence>
<proteinExistence type="inferred from homology"/>
<dbReference type="InterPro" id="IPR017871">
    <property type="entry name" value="ABC_transporter-like_CS"/>
</dbReference>
<comment type="similarity">
    <text evidence="2">Belongs to the ABC transporter superfamily.</text>
</comment>
<dbReference type="GO" id="GO:0005524">
    <property type="term" value="F:ATP binding"/>
    <property type="evidence" value="ECO:0007669"/>
    <property type="project" value="UniProtKB-KW"/>
</dbReference>
<dbReference type="SUPFAM" id="SSF52540">
    <property type="entry name" value="P-loop containing nucleoside triphosphate hydrolases"/>
    <property type="match status" value="1"/>
</dbReference>
<evidence type="ECO:0000313" key="10">
    <source>
        <dbReference type="Proteomes" id="UP000317078"/>
    </source>
</evidence>
<dbReference type="CDD" id="cd03257">
    <property type="entry name" value="ABC_NikE_OppD_transporters"/>
    <property type="match status" value="1"/>
</dbReference>
<evidence type="ECO:0000256" key="3">
    <source>
        <dbReference type="ARBA" id="ARBA00022448"/>
    </source>
</evidence>